<dbReference type="Proteomes" id="UP001207276">
    <property type="component" value="Unassembled WGS sequence"/>
</dbReference>
<evidence type="ECO:0000256" key="1">
    <source>
        <dbReference type="SAM" id="Phobius"/>
    </source>
</evidence>
<evidence type="ECO:0008006" key="4">
    <source>
        <dbReference type="Google" id="ProtNLM"/>
    </source>
</evidence>
<proteinExistence type="predicted"/>
<feature type="transmembrane region" description="Helical" evidence="1">
    <location>
        <begin position="43"/>
        <end position="69"/>
    </location>
</feature>
<keyword evidence="3" id="KW-1185">Reference proteome</keyword>
<organism evidence="2 3">
    <name type="scientific">Curtobacterium poinsettiae</name>
    <dbReference type="NCBI Taxonomy" id="159612"/>
    <lineage>
        <taxon>Bacteria</taxon>
        <taxon>Bacillati</taxon>
        <taxon>Actinomycetota</taxon>
        <taxon>Actinomycetes</taxon>
        <taxon>Micrococcales</taxon>
        <taxon>Microbacteriaceae</taxon>
        <taxon>Curtobacterium</taxon>
    </lineage>
</organism>
<keyword evidence="1" id="KW-0472">Membrane</keyword>
<keyword evidence="1" id="KW-0812">Transmembrane</keyword>
<dbReference type="InterPro" id="IPR058061">
    <property type="entry name" value="SCO4848-like"/>
</dbReference>
<name>A0ABT3S3P4_9MICO</name>
<sequence length="70" mass="7570">MLVFAAVVLFLGAVFNVITWPRFFQRVAKDTRARDAAGKPTTFYTVHLVLLLVALAIAVASVIAGILLLV</sequence>
<dbReference type="RefSeq" id="WP_017888827.1">
    <property type="nucleotide sequence ID" value="NZ_CP104934.1"/>
</dbReference>
<evidence type="ECO:0000313" key="2">
    <source>
        <dbReference type="EMBL" id="MCX2849276.1"/>
    </source>
</evidence>
<evidence type="ECO:0000313" key="3">
    <source>
        <dbReference type="Proteomes" id="UP001207276"/>
    </source>
</evidence>
<reference evidence="2 3" key="1">
    <citation type="submission" date="2022-11" db="EMBL/GenBank/DDBJ databases">
        <title>Taxonomy of Curtobacterium flaccumfaciens.</title>
        <authorList>
            <person name="Osdaghi E."/>
            <person name="Taghavi S.M."/>
            <person name="Hamidizade M."/>
            <person name="Abachi H."/>
            <person name="Fazliarab A."/>
            <person name="Baeyen S."/>
            <person name="Portier P."/>
            <person name="Van Vaerenbergh J."/>
            <person name="Jacques M.-A."/>
        </authorList>
    </citation>
    <scope>NUCLEOTIDE SEQUENCE [LARGE SCALE GENOMIC DNA]</scope>
    <source>
        <strain evidence="2 3">LMG 3715</strain>
    </source>
</reference>
<dbReference type="EMBL" id="JAPJDE010000004">
    <property type="protein sequence ID" value="MCX2849276.1"/>
    <property type="molecule type" value="Genomic_DNA"/>
</dbReference>
<protein>
    <recommendedName>
        <fullName evidence="4">Integral membrane protein</fullName>
    </recommendedName>
</protein>
<dbReference type="Pfam" id="PF26606">
    <property type="entry name" value="SCO4848"/>
    <property type="match status" value="1"/>
</dbReference>
<comment type="caution">
    <text evidence="2">The sequence shown here is derived from an EMBL/GenBank/DDBJ whole genome shotgun (WGS) entry which is preliminary data.</text>
</comment>
<gene>
    <name evidence="2" type="ORF">ORG12_11385</name>
</gene>
<keyword evidence="1" id="KW-1133">Transmembrane helix</keyword>
<accession>A0ABT3S3P4</accession>
<dbReference type="NCBIfam" id="NF046117">
    <property type="entry name" value="SCO4848_fam"/>
    <property type="match status" value="1"/>
</dbReference>